<reference evidence="2 3" key="1">
    <citation type="submission" date="2019-07" db="EMBL/GenBank/DDBJ databases">
        <title>Tepidimonas sediminis YIM 72259 draft genome.</title>
        <authorList>
            <person name="Da Costa M.S."/>
            <person name="Froufe H.J.C."/>
            <person name="Egas C."/>
            <person name="Albuquerque L."/>
        </authorList>
    </citation>
    <scope>NUCLEOTIDE SEQUENCE [LARGE SCALE GENOMIC DNA]</scope>
    <source>
        <strain evidence="2 3">YIM 72259</strain>
    </source>
</reference>
<feature type="transmembrane region" description="Helical" evidence="1">
    <location>
        <begin position="208"/>
        <end position="233"/>
    </location>
</feature>
<feature type="transmembrane region" description="Helical" evidence="1">
    <location>
        <begin position="416"/>
        <end position="434"/>
    </location>
</feature>
<evidence type="ECO:0000256" key="1">
    <source>
        <dbReference type="SAM" id="Phobius"/>
    </source>
</evidence>
<dbReference type="OrthoDB" id="8556356at2"/>
<proteinExistence type="predicted"/>
<sequence length="566" mass="60178">MTPRPSPALVTAQAVRRLPRWVPWLLVVAYVLPGFVGRDPWRGADLTAFAVMLDMRDGGPWLQPQVLGEAVRPLAWLPYWLGAVAMRLLPLPPVWAAQLPFIALLGLTLACTWYATYRLARQPAAQPLPPAFGEAVRPVDYARALADGALLALVATLGLAMLAHETTAAAVQLAAVALLGWGGTRGWPIGGEADAASPAATGVLAAWAAAWMLALSGAPLLALLLPLALGLWWWRTDVAPRAAALAALAGPAALGVAALLAAQGGGTATLPWPRGFDVLRWEAWRSLGRLLAWFVWPSALLALLALWRWRRHLGQPHVGWPLTLAALTLLAAIADEGDDRALLLTLPALATLAAWALPTLRGSLAAAVDWFALLFHTGAAAIVWTIWVAMMTGVPPKPAANVARLVPGFQPTLEPLALALAAAATLAWLGLLVWRVGRHAPALWKGLVLSAAGLTLNWLLLMTLWLPLLNWGLGLRPISERIAALVPSGACVAVTGLTAGDLGALRHHGGLSLRSLNDPAEPRCPLLLAGPRARLTDLEGWRLRADIPRLRAGRESWQLYERAGDG</sequence>
<dbReference type="RefSeq" id="WP_143892811.1">
    <property type="nucleotide sequence ID" value="NZ_VJND01000001.1"/>
</dbReference>
<feature type="transmembrane region" description="Helical" evidence="1">
    <location>
        <begin position="21"/>
        <end position="37"/>
    </location>
</feature>
<feature type="transmembrane region" description="Helical" evidence="1">
    <location>
        <begin position="340"/>
        <end position="358"/>
    </location>
</feature>
<evidence type="ECO:0008006" key="4">
    <source>
        <dbReference type="Google" id="ProtNLM"/>
    </source>
</evidence>
<name>A0A554WV22_9BURK</name>
<feature type="transmembrane region" description="Helical" evidence="1">
    <location>
        <begin position="245"/>
        <end position="266"/>
    </location>
</feature>
<dbReference type="AlphaFoldDB" id="A0A554WV22"/>
<feature type="transmembrane region" description="Helical" evidence="1">
    <location>
        <begin position="144"/>
        <end position="163"/>
    </location>
</feature>
<protein>
    <recommendedName>
        <fullName evidence="4">4-amino-4-deoxy-L-arabinose transferase</fullName>
    </recommendedName>
</protein>
<gene>
    <name evidence="2" type="ORF">Tsedi_00256</name>
</gene>
<feature type="transmembrane region" description="Helical" evidence="1">
    <location>
        <begin position="370"/>
        <end position="390"/>
    </location>
</feature>
<feature type="transmembrane region" description="Helical" evidence="1">
    <location>
        <begin position="318"/>
        <end position="334"/>
    </location>
</feature>
<keyword evidence="3" id="KW-1185">Reference proteome</keyword>
<keyword evidence="1" id="KW-1133">Transmembrane helix</keyword>
<evidence type="ECO:0000313" key="3">
    <source>
        <dbReference type="Proteomes" id="UP000320225"/>
    </source>
</evidence>
<feature type="transmembrane region" description="Helical" evidence="1">
    <location>
        <begin position="95"/>
        <end position="115"/>
    </location>
</feature>
<feature type="transmembrane region" description="Helical" evidence="1">
    <location>
        <begin position="286"/>
        <end position="306"/>
    </location>
</feature>
<dbReference type="Proteomes" id="UP000320225">
    <property type="component" value="Unassembled WGS sequence"/>
</dbReference>
<feature type="transmembrane region" description="Helical" evidence="1">
    <location>
        <begin position="446"/>
        <end position="470"/>
    </location>
</feature>
<keyword evidence="1" id="KW-0472">Membrane</keyword>
<dbReference type="EMBL" id="VJND01000001">
    <property type="protein sequence ID" value="TSE27421.1"/>
    <property type="molecule type" value="Genomic_DNA"/>
</dbReference>
<evidence type="ECO:0000313" key="2">
    <source>
        <dbReference type="EMBL" id="TSE27421.1"/>
    </source>
</evidence>
<organism evidence="2 3">
    <name type="scientific">Tepidimonas sediminis</name>
    <dbReference type="NCBI Taxonomy" id="2588941"/>
    <lineage>
        <taxon>Bacteria</taxon>
        <taxon>Pseudomonadati</taxon>
        <taxon>Pseudomonadota</taxon>
        <taxon>Betaproteobacteria</taxon>
        <taxon>Burkholderiales</taxon>
        <taxon>Tepidimonas</taxon>
    </lineage>
</organism>
<keyword evidence="1" id="KW-0812">Transmembrane</keyword>
<comment type="caution">
    <text evidence="2">The sequence shown here is derived from an EMBL/GenBank/DDBJ whole genome shotgun (WGS) entry which is preliminary data.</text>
</comment>
<accession>A0A554WV22</accession>